<organism evidence="12 15">
    <name type="scientific">Streptomyces radicis</name>
    <dbReference type="NCBI Taxonomy" id="1750517"/>
    <lineage>
        <taxon>Bacteria</taxon>
        <taxon>Bacillati</taxon>
        <taxon>Actinomycetota</taxon>
        <taxon>Actinomycetes</taxon>
        <taxon>Kitasatosporales</taxon>
        <taxon>Streptomycetaceae</taxon>
        <taxon>Streptomyces</taxon>
    </lineage>
</organism>
<evidence type="ECO:0000256" key="6">
    <source>
        <dbReference type="ARBA" id="ARBA00023125"/>
    </source>
</evidence>
<evidence type="ECO:0000313" key="15">
    <source>
        <dbReference type="Proteomes" id="UP000275024"/>
    </source>
</evidence>
<evidence type="ECO:0000259" key="10">
    <source>
        <dbReference type="Pfam" id="PF07282"/>
    </source>
</evidence>
<keyword evidence="14" id="KW-1185">Reference proteome</keyword>
<protein>
    <submittedName>
        <fullName evidence="12">Transposase</fullName>
    </submittedName>
</protein>
<dbReference type="GO" id="GO:0003677">
    <property type="term" value="F:DNA binding"/>
    <property type="evidence" value="ECO:0007669"/>
    <property type="project" value="UniProtKB-KW"/>
</dbReference>
<evidence type="ECO:0000259" key="9">
    <source>
        <dbReference type="Pfam" id="PF01385"/>
    </source>
</evidence>
<dbReference type="PANTHER" id="PTHR30405:SF25">
    <property type="entry name" value="RNA-GUIDED DNA ENDONUCLEASE INSQ-RELATED"/>
    <property type="match status" value="1"/>
</dbReference>
<dbReference type="Pfam" id="PF12323">
    <property type="entry name" value="HTH_OrfB_IS605"/>
    <property type="match status" value="1"/>
</dbReference>
<dbReference type="GO" id="GO:0006310">
    <property type="term" value="P:DNA recombination"/>
    <property type="evidence" value="ECO:0007669"/>
    <property type="project" value="UniProtKB-KW"/>
</dbReference>
<evidence type="ECO:0000313" key="12">
    <source>
        <dbReference type="EMBL" id="RKN05841.1"/>
    </source>
</evidence>
<name>A0A3A9VY29_9ACTN</name>
<comment type="similarity">
    <text evidence="1">In the C-terminal section; belongs to the transposase 35 family.</text>
</comment>
<dbReference type="OrthoDB" id="6230307at2"/>
<dbReference type="Pfam" id="PF07282">
    <property type="entry name" value="Cas12f1-like_TNB"/>
    <property type="match status" value="1"/>
</dbReference>
<dbReference type="Proteomes" id="UP000275024">
    <property type="component" value="Unassembled WGS sequence"/>
</dbReference>
<feature type="domain" description="Cas12f1-like TNB" evidence="10">
    <location>
        <begin position="294"/>
        <end position="360"/>
    </location>
</feature>
<dbReference type="NCBIfam" id="TIGR01766">
    <property type="entry name" value="IS200/IS605 family accessory protein TnpB-like domain"/>
    <property type="match status" value="1"/>
</dbReference>
<evidence type="ECO:0000256" key="3">
    <source>
        <dbReference type="ARBA" id="ARBA00022578"/>
    </source>
</evidence>
<keyword evidence="4" id="KW-0479">Metal-binding</keyword>
<dbReference type="InterPro" id="IPR051399">
    <property type="entry name" value="RNA-guided_DNA_endo/Transpos"/>
</dbReference>
<dbReference type="Pfam" id="PF01385">
    <property type="entry name" value="OrfB_IS605"/>
    <property type="match status" value="1"/>
</dbReference>
<dbReference type="GO" id="GO:0032196">
    <property type="term" value="P:transposition"/>
    <property type="evidence" value="ECO:0007669"/>
    <property type="project" value="UniProtKB-KW"/>
</dbReference>
<feature type="region of interest" description="Disordered" evidence="8">
    <location>
        <begin position="219"/>
        <end position="241"/>
    </location>
</feature>
<evidence type="ECO:0000256" key="4">
    <source>
        <dbReference type="ARBA" id="ARBA00022723"/>
    </source>
</evidence>
<sequence>MARQVKRAFRYRFYPTGAQAAELSRTFGCVRLVYNKALEERTRAWYGEQRRVSYVESSAMLTGWKKTEGLAFLTEVSCVPLQQALRHLQTAFTSFFARRAGYPRYKSRKRSRASAEYTRSAFTWRDGRLMLAKMSGPLDIRWSRPLPQGAEPSTVTVSRDAAGRWFVSLLCEDTVTEAPATGAAVGIDAGITSLVTLSTGEKITNPRHERRDRVRLARAQRQLSRKAKGSNNREKARRKVARVHARIADRRRDFLHKLTTRLVRENQTVVIEDLSVRNLLKNGRLARAISDAAWTELRSMLEYKCAWYGRELVVIDRWFPSSKLCGACGTVREKLPLNVRTWTCDCGAVHDRDVNAARTILAAGLAAAACGDGVRPQRESSRTRQSSMKQEPQRATAGTPRL</sequence>
<keyword evidence="3" id="KW-0815">Transposition</keyword>
<dbReference type="EMBL" id="RBDY01000022">
    <property type="protein sequence ID" value="RKN17605.1"/>
    <property type="molecule type" value="Genomic_DNA"/>
</dbReference>
<dbReference type="PANTHER" id="PTHR30405">
    <property type="entry name" value="TRANSPOSASE"/>
    <property type="match status" value="1"/>
</dbReference>
<dbReference type="AlphaFoldDB" id="A0A3A9VY29"/>
<evidence type="ECO:0000256" key="5">
    <source>
        <dbReference type="ARBA" id="ARBA00022833"/>
    </source>
</evidence>
<comment type="similarity">
    <text evidence="2">In the N-terminal section; belongs to the transposase 2 family.</text>
</comment>
<dbReference type="EMBL" id="RBDX01000024">
    <property type="protein sequence ID" value="RKN05841.1"/>
    <property type="molecule type" value="Genomic_DNA"/>
</dbReference>
<feature type="region of interest" description="Disordered" evidence="8">
    <location>
        <begin position="374"/>
        <end position="402"/>
    </location>
</feature>
<dbReference type="InterPro" id="IPR021027">
    <property type="entry name" value="Transposase_put_HTH"/>
</dbReference>
<accession>A0A3A9VY29</accession>
<evidence type="ECO:0000259" key="11">
    <source>
        <dbReference type="Pfam" id="PF12323"/>
    </source>
</evidence>
<evidence type="ECO:0000313" key="14">
    <source>
        <dbReference type="Proteomes" id="UP000268652"/>
    </source>
</evidence>
<evidence type="ECO:0000256" key="8">
    <source>
        <dbReference type="SAM" id="MobiDB-lite"/>
    </source>
</evidence>
<evidence type="ECO:0000256" key="7">
    <source>
        <dbReference type="ARBA" id="ARBA00023172"/>
    </source>
</evidence>
<dbReference type="Proteomes" id="UP000268652">
    <property type="component" value="Unassembled WGS sequence"/>
</dbReference>
<dbReference type="GO" id="GO:0046872">
    <property type="term" value="F:metal ion binding"/>
    <property type="evidence" value="ECO:0007669"/>
    <property type="project" value="UniProtKB-KW"/>
</dbReference>
<evidence type="ECO:0000256" key="1">
    <source>
        <dbReference type="ARBA" id="ARBA00008761"/>
    </source>
</evidence>
<feature type="domain" description="Probable transposase IS891/IS1136/IS1341" evidence="9">
    <location>
        <begin position="174"/>
        <end position="282"/>
    </location>
</feature>
<dbReference type="InterPro" id="IPR001959">
    <property type="entry name" value="Transposase"/>
</dbReference>
<keyword evidence="6" id="KW-0238">DNA-binding</keyword>
<gene>
    <name evidence="13" type="ORF">D7318_23290</name>
    <name evidence="12" type="ORF">D7319_24245</name>
</gene>
<keyword evidence="7" id="KW-0233">DNA recombination</keyword>
<evidence type="ECO:0000313" key="13">
    <source>
        <dbReference type="EMBL" id="RKN17605.1"/>
    </source>
</evidence>
<dbReference type="RefSeq" id="WP_120699144.1">
    <property type="nucleotide sequence ID" value="NZ_RBDX01000024.1"/>
</dbReference>
<dbReference type="InterPro" id="IPR010095">
    <property type="entry name" value="Cas12f1-like_TNB"/>
</dbReference>
<reference evidence="14 15" key="1">
    <citation type="submission" date="2018-09" db="EMBL/GenBank/DDBJ databases">
        <title>Streptomyces sp. nov. DS1-2, an endophytic actinomycete isolated from roots of Dendrobium scabrilingue.</title>
        <authorList>
            <person name="Kuncharoen N."/>
            <person name="Kudo T."/>
            <person name="Ohkuma M."/>
            <person name="Yuki M."/>
            <person name="Tanasupawat S."/>
        </authorList>
    </citation>
    <scope>NUCLEOTIDE SEQUENCE [LARGE SCALE GENOMIC DNA]</scope>
    <source>
        <strain evidence="12 15">AZ1-7</strain>
        <strain evidence="13 14">DS1-2</strain>
    </source>
</reference>
<feature type="domain" description="Transposase putative helix-turn-helix" evidence="11">
    <location>
        <begin position="1"/>
        <end position="48"/>
    </location>
</feature>
<comment type="caution">
    <text evidence="12">The sequence shown here is derived from an EMBL/GenBank/DDBJ whole genome shotgun (WGS) entry which is preliminary data.</text>
</comment>
<dbReference type="NCBIfam" id="NF040570">
    <property type="entry name" value="guided_TnpB"/>
    <property type="match status" value="1"/>
</dbReference>
<evidence type="ECO:0000256" key="2">
    <source>
        <dbReference type="ARBA" id="ARBA00011044"/>
    </source>
</evidence>
<keyword evidence="5" id="KW-0862">Zinc</keyword>
<proteinExistence type="inferred from homology"/>